<sequence length="208" mass="22682">MSGDIKAVFDNNLIATQAGTVQVFHFDMTSREFIGAEEVYIHIGVGLPAFSCLEEPPVQSEYQVAVRSDDNSSWSVTDDYRGITVYDIQTLASYVITEPGPIPDTVTTSAPSTPYDKWDGSAWVTDADAQHTAAVADADKTKSDRMAIATAEITVLQDAVNLNLATEYELKKLTALQTYRVLLNRVDTSAAPDIKWPAIVNMSEIDNG</sequence>
<name>A0A378B0S0_KLEPO</name>
<evidence type="ECO:0000313" key="1">
    <source>
        <dbReference type="EMBL" id="STV26510.1"/>
    </source>
</evidence>
<proteinExistence type="predicted"/>
<organism evidence="1 2">
    <name type="scientific">Klebsiella pneumoniae subsp. ozaenae</name>
    <dbReference type="NCBI Taxonomy" id="574"/>
    <lineage>
        <taxon>Bacteria</taxon>
        <taxon>Pseudomonadati</taxon>
        <taxon>Pseudomonadota</taxon>
        <taxon>Gammaproteobacteria</taxon>
        <taxon>Enterobacterales</taxon>
        <taxon>Enterobacteriaceae</taxon>
        <taxon>Klebsiella/Raoultella group</taxon>
        <taxon>Klebsiella</taxon>
        <taxon>Klebsiella pneumoniae complex</taxon>
    </lineage>
</organism>
<dbReference type="Proteomes" id="UP000254487">
    <property type="component" value="Unassembled WGS sequence"/>
</dbReference>
<dbReference type="AlphaFoldDB" id="A0A378B0S0"/>
<reference evidence="1 2" key="1">
    <citation type="submission" date="2018-06" db="EMBL/GenBank/DDBJ databases">
        <authorList>
            <consortium name="Pathogen Informatics"/>
            <person name="Doyle S."/>
        </authorList>
    </citation>
    <scope>NUCLEOTIDE SEQUENCE [LARGE SCALE GENOMIC DNA]</scope>
    <source>
        <strain evidence="1 2">NCTC10313</strain>
    </source>
</reference>
<dbReference type="PANTHER" id="PTHR34413:SF2">
    <property type="entry name" value="PROPHAGE TAIL FIBER ASSEMBLY PROTEIN HOMOLOG TFAE-RELATED"/>
    <property type="match status" value="1"/>
</dbReference>
<dbReference type="EMBL" id="UGLW01000003">
    <property type="protein sequence ID" value="STV26510.1"/>
    <property type="molecule type" value="Genomic_DNA"/>
</dbReference>
<dbReference type="PANTHER" id="PTHR34413">
    <property type="entry name" value="PROPHAGE TAIL FIBER ASSEMBLY PROTEIN HOMOLOG TFAE-RELATED-RELATED"/>
    <property type="match status" value="1"/>
</dbReference>
<accession>A0A378B0S0</accession>
<dbReference type="Pfam" id="PF02413">
    <property type="entry name" value="Caudo_TAP"/>
    <property type="match status" value="1"/>
</dbReference>
<evidence type="ECO:0000313" key="2">
    <source>
        <dbReference type="Proteomes" id="UP000254487"/>
    </source>
</evidence>
<dbReference type="InterPro" id="IPR003458">
    <property type="entry name" value="Phage_T4_Gp38_tail_assem"/>
</dbReference>
<protein>
    <submittedName>
        <fullName evidence="1">Phage tail fiber assembly protein</fullName>
    </submittedName>
</protein>
<dbReference type="InterPro" id="IPR051220">
    <property type="entry name" value="TFA_Chaperone"/>
</dbReference>
<gene>
    <name evidence="1" type="ORF">NCTC10313_06505</name>
</gene>